<dbReference type="EMBL" id="AFRT01002775">
    <property type="protein sequence ID" value="ELU37236.1"/>
    <property type="molecule type" value="Genomic_DNA"/>
</dbReference>
<dbReference type="STRING" id="983506.L8WGC2"/>
<dbReference type="Pfam" id="PF01026">
    <property type="entry name" value="TatD_DNase"/>
    <property type="match status" value="1"/>
</dbReference>
<dbReference type="PANTHER" id="PTHR46363">
    <property type="entry name" value="DEOXYRIBONUCLEASE TATDN2-RELATED"/>
    <property type="match status" value="1"/>
</dbReference>
<accession>L8WGC2</accession>
<dbReference type="SUPFAM" id="SSF51556">
    <property type="entry name" value="Metallo-dependent hydrolases"/>
    <property type="match status" value="1"/>
</dbReference>
<dbReference type="GO" id="GO:0016788">
    <property type="term" value="F:hydrolase activity, acting on ester bonds"/>
    <property type="evidence" value="ECO:0007669"/>
    <property type="project" value="InterPro"/>
</dbReference>
<dbReference type="HOGENOM" id="CLU_031506_2_0_1"/>
<dbReference type="InterPro" id="IPR018228">
    <property type="entry name" value="DNase_TatD-rel_CS"/>
</dbReference>
<evidence type="ECO:0000313" key="2">
    <source>
        <dbReference type="EMBL" id="ELU37236.1"/>
    </source>
</evidence>
<name>L8WGC2_THACA</name>
<dbReference type="InterPro" id="IPR032466">
    <property type="entry name" value="Metal_Hydrolase"/>
</dbReference>
<sequence length="401" mass="45177">MSHVTPLMLRRFPFVISRNIRMGKKSKAPKLPETCLDVPQVGSLAGIQVTPIYDTHTHLHSTFEAYRKEYPEGRYTTIPEFVKGYYTRATEQSESIHIPVKSLVDVWCEAPILKQWRTLADSALTPESRAEKWGDIEYHFVMGEYSRTYWNSALSLDSHEAQYYNDEVEAELLEAMKHPRNVGLGEIGLDYHYNNSPQDVQKEVLVRHAINLGKPLTIHTREADDDIWDILSNNVPKDWKIHIHCFTDSPVLAKKLLDHFPNLYIGITGVITYSTNENTAAVVRMLATSAPVDPSRSPLRILLETDAPYMVPANLTKHQQQTMGLKSNARMPLCHAGMIPWTAEFVASAANQGVVDQVVKEVENGGVKEVEGASEASDKKVWTAAEVMKIARENAKHVYGV</sequence>
<comment type="caution">
    <text evidence="2">The sequence shown here is derived from an EMBL/GenBank/DDBJ whole genome shotgun (WGS) entry which is preliminary data.</text>
</comment>
<gene>
    <name evidence="2" type="ORF">AG1IA_08731</name>
</gene>
<dbReference type="CDD" id="cd01310">
    <property type="entry name" value="TatD_DNAse"/>
    <property type="match status" value="1"/>
</dbReference>
<dbReference type="PANTHER" id="PTHR46363:SF1">
    <property type="entry name" value="DEOXYRIBONUCLEASE TATDN2-RELATED"/>
    <property type="match status" value="1"/>
</dbReference>
<organism evidence="2 3">
    <name type="scientific">Thanatephorus cucumeris (strain AG1-IA)</name>
    <name type="common">Rice sheath blight fungus</name>
    <name type="synonym">Rhizoctonia solani</name>
    <dbReference type="NCBI Taxonomy" id="983506"/>
    <lineage>
        <taxon>Eukaryota</taxon>
        <taxon>Fungi</taxon>
        <taxon>Dikarya</taxon>
        <taxon>Basidiomycota</taxon>
        <taxon>Agaricomycotina</taxon>
        <taxon>Agaricomycetes</taxon>
        <taxon>Cantharellales</taxon>
        <taxon>Ceratobasidiaceae</taxon>
        <taxon>Rhizoctonia</taxon>
        <taxon>Rhizoctonia solani AG-1</taxon>
    </lineage>
</organism>
<keyword evidence="3" id="KW-1185">Reference proteome</keyword>
<dbReference type="OrthoDB" id="6079689at2759"/>
<dbReference type="Gene3D" id="3.20.20.140">
    <property type="entry name" value="Metal-dependent hydrolases"/>
    <property type="match status" value="1"/>
</dbReference>
<dbReference type="PROSITE" id="PS01090">
    <property type="entry name" value="TATD_2"/>
    <property type="match status" value="1"/>
</dbReference>
<dbReference type="Proteomes" id="UP000011668">
    <property type="component" value="Unassembled WGS sequence"/>
</dbReference>
<proteinExistence type="predicted"/>
<dbReference type="InterPro" id="IPR001130">
    <property type="entry name" value="TatD-like"/>
</dbReference>
<protein>
    <submittedName>
        <fullName evidence="2">Hydrolase</fullName>
    </submittedName>
</protein>
<reference evidence="2 3" key="1">
    <citation type="journal article" date="2013" name="Nat. Commun.">
        <title>The evolution and pathogenic mechanisms of the rice sheath blight pathogen.</title>
        <authorList>
            <person name="Zheng A."/>
            <person name="Lin R."/>
            <person name="Xu L."/>
            <person name="Qin P."/>
            <person name="Tang C."/>
            <person name="Ai P."/>
            <person name="Zhang D."/>
            <person name="Liu Y."/>
            <person name="Sun Z."/>
            <person name="Feng H."/>
            <person name="Wang Y."/>
            <person name="Chen Y."/>
            <person name="Liang X."/>
            <person name="Fu R."/>
            <person name="Li Q."/>
            <person name="Zhang J."/>
            <person name="Yu X."/>
            <person name="Xie Z."/>
            <person name="Ding L."/>
            <person name="Guan P."/>
            <person name="Tang J."/>
            <person name="Liang Y."/>
            <person name="Wang S."/>
            <person name="Deng Q."/>
            <person name="Li S."/>
            <person name="Zhu J."/>
            <person name="Wang L."/>
            <person name="Liu H."/>
            <person name="Li P."/>
        </authorList>
    </citation>
    <scope>NUCLEOTIDE SEQUENCE [LARGE SCALE GENOMIC DNA]</scope>
    <source>
        <strain evidence="3">AG-1 IA</strain>
    </source>
</reference>
<dbReference type="AlphaFoldDB" id="L8WGC2"/>
<dbReference type="OMA" id="IHIHCYT"/>
<evidence type="ECO:0000256" key="1">
    <source>
        <dbReference type="ARBA" id="ARBA00022801"/>
    </source>
</evidence>
<evidence type="ECO:0000313" key="3">
    <source>
        <dbReference type="Proteomes" id="UP000011668"/>
    </source>
</evidence>
<keyword evidence="1 2" id="KW-0378">Hydrolase</keyword>